<keyword evidence="2" id="KW-0732">Signal</keyword>
<evidence type="ECO:0000256" key="2">
    <source>
        <dbReference type="SAM" id="SignalP"/>
    </source>
</evidence>
<dbReference type="Proteomes" id="UP001152797">
    <property type="component" value="Unassembled WGS sequence"/>
</dbReference>
<dbReference type="OrthoDB" id="443132at2759"/>
<evidence type="ECO:0000313" key="4">
    <source>
        <dbReference type="EMBL" id="CAI4002790.1"/>
    </source>
</evidence>
<feature type="region of interest" description="Disordered" evidence="1">
    <location>
        <begin position="570"/>
        <end position="599"/>
    </location>
</feature>
<dbReference type="Pfam" id="PF00078">
    <property type="entry name" value="RVT_1"/>
    <property type="match status" value="1"/>
</dbReference>
<reference evidence="5" key="2">
    <citation type="submission" date="2024-04" db="EMBL/GenBank/DDBJ databases">
        <authorList>
            <person name="Chen Y."/>
            <person name="Shah S."/>
            <person name="Dougan E. K."/>
            <person name="Thang M."/>
            <person name="Chan C."/>
        </authorList>
    </citation>
    <scope>NUCLEOTIDE SEQUENCE [LARGE SCALE GENOMIC DNA]</scope>
</reference>
<accession>A0A9P1D4G4</accession>
<dbReference type="InterPro" id="IPR043502">
    <property type="entry name" value="DNA/RNA_pol_sf"/>
</dbReference>
<dbReference type="InterPro" id="IPR005046">
    <property type="entry name" value="DUF285"/>
</dbReference>
<reference evidence="4" key="1">
    <citation type="submission" date="2022-10" db="EMBL/GenBank/DDBJ databases">
        <authorList>
            <person name="Chen Y."/>
            <person name="Dougan E. K."/>
            <person name="Chan C."/>
            <person name="Rhodes N."/>
            <person name="Thang M."/>
        </authorList>
    </citation>
    <scope>NUCLEOTIDE SEQUENCE</scope>
</reference>
<feature type="compositionally biased region" description="Basic and acidic residues" evidence="1">
    <location>
        <begin position="579"/>
        <end position="593"/>
    </location>
</feature>
<feature type="domain" description="Reverse transcriptase" evidence="3">
    <location>
        <begin position="1082"/>
        <end position="1340"/>
    </location>
</feature>
<proteinExistence type="predicted"/>
<dbReference type="EMBL" id="CAMXCT030003158">
    <property type="protein sequence ID" value="CAL4790102.1"/>
    <property type="molecule type" value="Genomic_DNA"/>
</dbReference>
<dbReference type="EMBL" id="CAMXCT010003158">
    <property type="protein sequence ID" value="CAI4002790.1"/>
    <property type="molecule type" value="Genomic_DNA"/>
</dbReference>
<keyword evidence="7" id="KW-1185">Reference proteome</keyword>
<evidence type="ECO:0000313" key="7">
    <source>
        <dbReference type="Proteomes" id="UP001152797"/>
    </source>
</evidence>
<protein>
    <submittedName>
        <fullName evidence="6">Retrovirus-related Pol polyprotein from type-1 retrotransposable element R2 (Retrovirus-related Pol polyprotein from type I retrotransposable element R2)</fullName>
    </submittedName>
</protein>
<evidence type="ECO:0000313" key="5">
    <source>
        <dbReference type="EMBL" id="CAL1156165.1"/>
    </source>
</evidence>
<comment type="caution">
    <text evidence="4">The sequence shown here is derived from an EMBL/GenBank/DDBJ whole genome shotgun (WGS) entry which is preliminary data.</text>
</comment>
<dbReference type="InterPro" id="IPR000477">
    <property type="entry name" value="RT_dom"/>
</dbReference>
<dbReference type="CDD" id="cd22744">
    <property type="entry name" value="OTU"/>
    <property type="match status" value="1"/>
</dbReference>
<evidence type="ECO:0000256" key="1">
    <source>
        <dbReference type="SAM" id="MobiDB-lite"/>
    </source>
</evidence>
<name>A0A9P1D4G4_9DINO</name>
<dbReference type="EMBL" id="CAMXCT020003158">
    <property type="protein sequence ID" value="CAL1156165.1"/>
    <property type="molecule type" value="Genomic_DNA"/>
</dbReference>
<dbReference type="SUPFAM" id="SSF56672">
    <property type="entry name" value="DNA/RNA polymerases"/>
    <property type="match status" value="1"/>
</dbReference>
<feature type="signal peptide" evidence="2">
    <location>
        <begin position="1"/>
        <end position="17"/>
    </location>
</feature>
<sequence length="1681" mass="188317">MALKRLLALLTASSCHCLETCCHAFQNDTELREAVRRWQQEVEGPGLISKYGDIADWDLGMVTNMSRLFADTSFNEPIGSGYVNALPSVTLTPWPPFCGAGTLDWAQPATRLANRRLGALTKLQPNMQSMFYQAYRFNQPIGSWDTSADTAVTLGNQLRSGKSDTASHRWGKQTSQNRSCSHQDITGFVPSEWNAQPKFLSVHEIISQIKAGIALQTNITEVYTKEQCANLRTLWHSYGCKGSLTMLLTKDAKDTLGATATRVRISRAHGTPKIEEIALLRLGDTNSGLWILPPVKVDEGKIKTVQRSTVRVIAPLEFRKHFLDSGQDLPRLVAAAMAQWSEKIKASHLMGGKWNHTQVHQQDLLTGWLILPTEQAKELVVNSGRQGVFAQIQENNTGPRPIRWFQRQNNENAETYLQRCLKEAKLRKVGLFFRKSSTPHTIGMEKTAAEIAEGQAANYLLRGAPKVWQTEEIEDFLNQQKWKAVQRISKVRYRNEWRFHAQPPSAMQENYHYDLAEGYMSCIPAPVRQRQPTWQQPVRNTWRGNELGKIGNEANNPGDTGDVMATALDQDSSQASQKEAGRERSRSPVRSEQRQAVADDPDLIPTDIAECFKNGWESQDVGGNGDCFYRSIAACQHWQKHHKLITAETAALCGAKLRASAVLHAQKHSSRLSSWFAPDSKETPAERGCNPQATNISEWCELQMKQEVWADGLNIQSKSVAVLISPWQGLMLSIRSLACRMLRPETQRFEEAQQFPLPMMPSNMQDDILSHLCKLGCNKKVSYPTDSCCPNNMPSKSRDVSKQGRRVVWKAILAKANKQAAEAKLCTVKEQRAQRAEANRLQRQDREREAEMPVPPRENVYKASVACALVRHHTQVRRISSESGQLIRAVLHGGQWDINVLCIYRHHSDADFAILHEAALIVSRLGVLLLDTTGVFTQLMQFGLREGFKPPVPPKFQVMETTPSHRAPSLLHFKNVRQLQDAHRNDALQKWRARMRDLPQACQWLRKEEEFAADVDAFLSAYQDDFPDPLPTPNLPPITGEDTLRAARQMHRKAAGLDGICPSWLALLPCEAHRRLAQMMDAFEQQGAWPEATCYWKIAALPKKRHGTLPSLGEVRPIAIGSAIYRIWGRIRLGHLAPILAQYLDRNQSGGIGGEDVSSLLLTLDIDLDPTKFPCLMALDFTKAFDSCDYTLALAVMSRLGLPARVVNLLGAQWRRQKRWMSFAGVCARLPIQNCLALPQGDPWSPIAMSLVLMLAKRHQERLVPESRCLLYLDDRTLVAPTPGILAAALNAWNVLHAHTRLRTNSSKAQVLGRNWKGYLALQAANLSPTATAEVLGVTIGIAPRAQSNAELSRAKKCRTIAQRISVLPVSQNFRAGLAALTLASKRVWGLLLNGRTPTKGECKAHTEDYRLAVKGKFLDGIASRHLEKVLLLGHSSDLLYLSCQRLLNALTKWRHHHPGNWSHKPSNVISALNVALSKLDLQCDSWGRWSWSGGWWDSASPPDFAPRMAHCFRQFWRAREVKGWLASDRNDAKLARANNLAISDNLITKLHRAATDLSAHEIGIMSGALKTDAKASSPPMFCHECKKHQCPDTFHVLWQCSHWDHLRRVPPSRCPLVNRLGWGPEGVDLVRVKQCAHIREQLCKVQAGRNYSRPEPFDMGQINLDPHIAGGEGVLALPVV</sequence>
<evidence type="ECO:0000259" key="3">
    <source>
        <dbReference type="PROSITE" id="PS50878"/>
    </source>
</evidence>
<evidence type="ECO:0000313" key="6">
    <source>
        <dbReference type="EMBL" id="CAL4790102.1"/>
    </source>
</evidence>
<gene>
    <name evidence="4" type="ORF">C1SCF055_LOCUS28715</name>
</gene>
<feature type="region of interest" description="Disordered" evidence="1">
    <location>
        <begin position="545"/>
        <end position="564"/>
    </location>
</feature>
<dbReference type="PROSITE" id="PS50878">
    <property type="entry name" value="RT_POL"/>
    <property type="match status" value="1"/>
</dbReference>
<dbReference type="Pfam" id="PF03382">
    <property type="entry name" value="DUF285"/>
    <property type="match status" value="2"/>
</dbReference>
<feature type="chain" id="PRO_5043271122" evidence="2">
    <location>
        <begin position="18"/>
        <end position="1681"/>
    </location>
</feature>
<organism evidence="4">
    <name type="scientific">Cladocopium goreaui</name>
    <dbReference type="NCBI Taxonomy" id="2562237"/>
    <lineage>
        <taxon>Eukaryota</taxon>
        <taxon>Sar</taxon>
        <taxon>Alveolata</taxon>
        <taxon>Dinophyceae</taxon>
        <taxon>Suessiales</taxon>
        <taxon>Symbiodiniaceae</taxon>
        <taxon>Cladocopium</taxon>
    </lineage>
</organism>